<dbReference type="Pfam" id="PF00588">
    <property type="entry name" value="SpoU_methylase"/>
    <property type="match status" value="1"/>
</dbReference>
<name>A0ABD1CF29_CULPP</name>
<sequence length="1346" mass="153037">MGAFKTSFFRELLQQNVAVYGQLLLACRDGARFRGNFDRLEEAALEAAIYLLVLRGQKSEDVPDIEWMSGKRLLGLVEDQHLRLQKEDVRLGLVLNVVGLLVLQEGDWRTVGYFVDRFQRDFFELPVFYEVLRVMLLASLEKDALRVGFDRLDVDRLVGNLHSESHQIQLKSLACLQLLSNFRPEVCESWFEAIVRDDGRISQEHRSFMLCHLVETGARREDLRETMAKVVASEDVWRLLNECCESPDQLVRKQALSVIKSLIAYQVDKKSTIDSWQSFVTIVEALGESQTHLVLPALPFVGKMDQLKPEWKNSALKLILRHENNAVSGWGINYILKQDSFNDKRQSLERLFLNSLNRTQLFQESNSANQLLSNYYKSPEATTFLLENFKNVPWGSVPFASFLEVIGQLLQNQPTIPNLEEILSSLVDQCSTVKNLNLRSLSALNLSNTIIQLTLTTSTNPPPLDRILLQLETLAKLNASVKLPELSNWDEFQQRVDGLCFERLLARVRARKDGTELEVLARDVFVPFMRNERTSTERRLLQHGNLSFSEIDLKAKLTNLLLTFNDDDSKATLQSVEIYQQLTTNPNLIPLLDEALPKLVLLFHKRLNRLNYESLPIAVTTQLVRLFCQLGRTDMVDLFLGTFSLEDLVATIQGCNEDKSLHEVVFNALSDVLVQRLKSETVNEAIKTKICQDFPKLIDLGSVQVLYNTLETLTILLAQPATLMEETFDAFREVINRCYREILIYRKSDHFMKLMARFVRALVAPVKEGDNDENQNNAWLKEVVNEYCGMFLDQAVTIGGLANLLFEKLLQLPVAALLDWNPFARFLLVGLLLGEGQKREQRIEDEFCAAKALTTPLFTPPTQLQSDARVRVMCVLFLYRLASTNHPDATLFLLKLERMLIERFQQISKAKERYYADSQTHRHKLRIVQALCVLLKLTGTHPYPLLEVVLYETNQPNINYLIELILADSSIDTLTIINSLRADKVKVSGVQSVFVVLWLRCCKTNYLDVEYINFLLPWTMAQNFSTRLYAQITIAKLIEKFYDKPEVGPFGNIHAAINSYLKQGNVEKNLEKCMKDFRFNRVFDYANLLTLENVFHNIPRVSGMAAEDVVGTRVLGECFASLQLERVNLGEAIEFGELAVEKRESLFLSSGFGGADHIQKKIVPLKAVEPGRELLGDLPERLRLRKAKEDGLIVVASLVDRAPNLGGLARSSEIFGVRQYVVGSLKDVESKEFQALSMTAEKWLNVAELKSFQLVDYLREMKAKGYAIVGAEQTTGSRPIQQIQFPARAVLVLGHEKEGLPAHIISQLDIVAEIPQFGVVRSLNVHVTGAIFMWEYAKQHLVVEGS</sequence>
<dbReference type="PANTHER" id="PTHR12029:SF11">
    <property type="entry name" value="METHYLTRANSFERASE TARBP1-RELATED"/>
    <property type="match status" value="1"/>
</dbReference>
<dbReference type="PROSITE" id="PS51257">
    <property type="entry name" value="PROKAR_LIPOPROTEIN"/>
    <property type="match status" value="1"/>
</dbReference>
<dbReference type="InterPro" id="IPR011989">
    <property type="entry name" value="ARM-like"/>
</dbReference>
<dbReference type="Gene3D" id="3.40.1280.10">
    <property type="match status" value="1"/>
</dbReference>
<comment type="caution">
    <text evidence="4">The sequence shown here is derived from an EMBL/GenBank/DDBJ whole genome shotgun (WGS) entry which is preliminary data.</text>
</comment>
<dbReference type="SUPFAM" id="SSF48371">
    <property type="entry name" value="ARM repeat"/>
    <property type="match status" value="1"/>
</dbReference>
<dbReference type="GO" id="GO:0008168">
    <property type="term" value="F:methyltransferase activity"/>
    <property type="evidence" value="ECO:0007669"/>
    <property type="project" value="UniProtKB-KW"/>
</dbReference>
<dbReference type="InterPro" id="IPR016024">
    <property type="entry name" value="ARM-type_fold"/>
</dbReference>
<dbReference type="InterPro" id="IPR045330">
    <property type="entry name" value="TRM3/TARBP1"/>
</dbReference>
<evidence type="ECO:0000313" key="4">
    <source>
        <dbReference type="EMBL" id="KAL1374995.1"/>
    </source>
</evidence>
<keyword evidence="2" id="KW-0808">Transferase</keyword>
<dbReference type="EMBL" id="JBEHCU010012884">
    <property type="protein sequence ID" value="KAL1374995.1"/>
    <property type="molecule type" value="Genomic_DNA"/>
</dbReference>
<dbReference type="SUPFAM" id="SSF75217">
    <property type="entry name" value="alpha/beta knot"/>
    <property type="match status" value="1"/>
</dbReference>
<dbReference type="InterPro" id="IPR029026">
    <property type="entry name" value="tRNA_m1G_MTases_N"/>
</dbReference>
<dbReference type="Gene3D" id="1.25.10.10">
    <property type="entry name" value="Leucine-rich Repeat Variant"/>
    <property type="match status" value="1"/>
</dbReference>
<feature type="domain" description="tRNA/rRNA methyltransferase SpoU type" evidence="3">
    <location>
        <begin position="1192"/>
        <end position="1334"/>
    </location>
</feature>
<dbReference type="PANTHER" id="PTHR12029">
    <property type="entry name" value="RNA METHYLTRANSFERASE"/>
    <property type="match status" value="1"/>
</dbReference>
<evidence type="ECO:0000256" key="2">
    <source>
        <dbReference type="ARBA" id="ARBA00022679"/>
    </source>
</evidence>
<reference evidence="4 5" key="1">
    <citation type="submission" date="2024-05" db="EMBL/GenBank/DDBJ databases">
        <title>Culex pipiens pipiens assembly and annotation.</title>
        <authorList>
            <person name="Alout H."/>
            <person name="Durand T."/>
        </authorList>
    </citation>
    <scope>NUCLEOTIDE SEQUENCE [LARGE SCALE GENOMIC DNA]</scope>
    <source>
        <strain evidence="4">HA-2024</strain>
        <tissue evidence="4">Whole body</tissue>
    </source>
</reference>
<evidence type="ECO:0000313" key="5">
    <source>
        <dbReference type="Proteomes" id="UP001562425"/>
    </source>
</evidence>
<accession>A0ABD1CF29</accession>
<dbReference type="GO" id="GO:0032259">
    <property type="term" value="P:methylation"/>
    <property type="evidence" value="ECO:0007669"/>
    <property type="project" value="UniProtKB-KW"/>
</dbReference>
<dbReference type="InterPro" id="IPR001537">
    <property type="entry name" value="SpoU_MeTrfase"/>
</dbReference>
<proteinExistence type="predicted"/>
<protein>
    <recommendedName>
        <fullName evidence="3">tRNA/rRNA methyltransferase SpoU type domain-containing protein</fullName>
    </recommendedName>
</protein>
<keyword evidence="1" id="KW-0489">Methyltransferase</keyword>
<keyword evidence="5" id="KW-1185">Reference proteome</keyword>
<evidence type="ECO:0000259" key="3">
    <source>
        <dbReference type="Pfam" id="PF00588"/>
    </source>
</evidence>
<dbReference type="CDD" id="cd18091">
    <property type="entry name" value="SpoU-like_TRM3-like"/>
    <property type="match status" value="1"/>
</dbReference>
<dbReference type="Proteomes" id="UP001562425">
    <property type="component" value="Unassembled WGS sequence"/>
</dbReference>
<dbReference type="InterPro" id="IPR044748">
    <property type="entry name" value="Trm3/TARBP1_C"/>
</dbReference>
<organism evidence="4 5">
    <name type="scientific">Culex pipiens pipiens</name>
    <name type="common">Northern house mosquito</name>
    <dbReference type="NCBI Taxonomy" id="38569"/>
    <lineage>
        <taxon>Eukaryota</taxon>
        <taxon>Metazoa</taxon>
        <taxon>Ecdysozoa</taxon>
        <taxon>Arthropoda</taxon>
        <taxon>Hexapoda</taxon>
        <taxon>Insecta</taxon>
        <taxon>Pterygota</taxon>
        <taxon>Neoptera</taxon>
        <taxon>Endopterygota</taxon>
        <taxon>Diptera</taxon>
        <taxon>Nematocera</taxon>
        <taxon>Culicoidea</taxon>
        <taxon>Culicidae</taxon>
        <taxon>Culicinae</taxon>
        <taxon>Culicini</taxon>
        <taxon>Culex</taxon>
        <taxon>Culex</taxon>
    </lineage>
</organism>
<dbReference type="InterPro" id="IPR029028">
    <property type="entry name" value="Alpha/beta_knot_MTases"/>
</dbReference>
<gene>
    <name evidence="4" type="ORF">pipiens_017761</name>
</gene>
<evidence type="ECO:0000256" key="1">
    <source>
        <dbReference type="ARBA" id="ARBA00022603"/>
    </source>
</evidence>